<comment type="caution">
    <text evidence="1">The sequence shown here is derived from an EMBL/GenBank/DDBJ whole genome shotgun (WGS) entry which is preliminary data.</text>
</comment>
<sequence>MEQSPAVVRLPYVSGRPVRVGTVINQEGDLYTVKWDDNDTEQEVHLGDYETLCSRSSLVFLSLVDPDALRAAFDQNPTAITVQALRESATPMTGKDLKTLLTGYGVEDQRFRSAWITIRKQLTADTRLTVDGTGAGTTFAYTDAEQGQQPG</sequence>
<organism evidence="1 2">
    <name type="scientific">Paractinoplanes pyxinae</name>
    <dbReference type="NCBI Taxonomy" id="2997416"/>
    <lineage>
        <taxon>Bacteria</taxon>
        <taxon>Bacillati</taxon>
        <taxon>Actinomycetota</taxon>
        <taxon>Actinomycetes</taxon>
        <taxon>Micromonosporales</taxon>
        <taxon>Micromonosporaceae</taxon>
        <taxon>Paractinoplanes</taxon>
    </lineage>
</organism>
<name>A0ABT4AVF3_9ACTN</name>
<dbReference type="Proteomes" id="UP001151002">
    <property type="component" value="Unassembled WGS sequence"/>
</dbReference>
<gene>
    <name evidence="1" type="ORF">OWR29_09410</name>
</gene>
<reference evidence="1" key="1">
    <citation type="submission" date="2022-11" db="EMBL/GenBank/DDBJ databases">
        <authorList>
            <person name="Somphong A."/>
            <person name="Phongsopitanun W."/>
        </authorList>
    </citation>
    <scope>NUCLEOTIDE SEQUENCE</scope>
    <source>
        <strain evidence="1">Pm04-4</strain>
    </source>
</reference>
<evidence type="ECO:0000313" key="2">
    <source>
        <dbReference type="Proteomes" id="UP001151002"/>
    </source>
</evidence>
<dbReference type="EMBL" id="JAPNTZ010000003">
    <property type="protein sequence ID" value="MCY1138214.1"/>
    <property type="molecule type" value="Genomic_DNA"/>
</dbReference>
<accession>A0ABT4AVF3</accession>
<keyword evidence="2" id="KW-1185">Reference proteome</keyword>
<evidence type="ECO:0000313" key="1">
    <source>
        <dbReference type="EMBL" id="MCY1138214.1"/>
    </source>
</evidence>
<dbReference type="RefSeq" id="WP_267562189.1">
    <property type="nucleotide sequence ID" value="NZ_JAPNTZ010000003.1"/>
</dbReference>
<proteinExistence type="predicted"/>
<protein>
    <submittedName>
        <fullName evidence="1">Uncharacterized protein</fullName>
    </submittedName>
</protein>